<evidence type="ECO:0000256" key="9">
    <source>
        <dbReference type="ARBA" id="ARBA00023136"/>
    </source>
</evidence>
<evidence type="ECO:0000256" key="5">
    <source>
        <dbReference type="ARBA" id="ARBA00022475"/>
    </source>
</evidence>
<evidence type="ECO:0000313" key="14">
    <source>
        <dbReference type="Proteomes" id="UP000639772"/>
    </source>
</evidence>
<dbReference type="Proteomes" id="UP000639772">
    <property type="component" value="Unassembled WGS sequence"/>
</dbReference>
<evidence type="ECO:0000313" key="11">
    <source>
        <dbReference type="EMBL" id="KAG0484717.1"/>
    </source>
</evidence>
<evidence type="ECO:0000256" key="10">
    <source>
        <dbReference type="SAM" id="Phobius"/>
    </source>
</evidence>
<sequence>MGWKPQEELLKIDGPQTGETHSLFVLERYLDDLEGPELECVKSSEKQLPEDEKWPFLLRFPISTFGVPLGVGIQALLWKITAASPSMSFMHISPVVNLILWCISLSLMVLVTIVYALKIMFHFEAVRKEFLHPIRVNLFFTPWIGCILLAISAPSWITKNFQPALWYILMAPILCLELKIYGQWMLGGERRLSKVANPSTHLSVVGNFAGAMLGSSMGLKEGPLFFFSVGLAHYLVVFVTLYQRLPTNATLPKDLHPVFFLFIAAPSLTSLSWTMIIGQFDVCSRIAFFIAMFLYASLVVRVNFFRGFRFSLAWWAYIVPMTGASIAAIRYTDEIDNLFMKVLSVALACISALAVIALLVSTVANAVFSDLFPNDNVIAIALKKPSTEKKQSLDQVA</sequence>
<dbReference type="InterPro" id="IPR004695">
    <property type="entry name" value="SLAC1/Mae1/Ssu1/TehA"/>
</dbReference>
<evidence type="ECO:0000256" key="7">
    <source>
        <dbReference type="ARBA" id="ARBA00022989"/>
    </source>
</evidence>
<comment type="caution">
    <text evidence="12">The sequence shown here is derived from an EMBL/GenBank/DDBJ whole genome shotgun (WGS) entry which is preliminary data.</text>
</comment>
<keyword evidence="4" id="KW-0813">Transport</keyword>
<gene>
    <name evidence="12" type="ORF">HPP92_008608</name>
    <name evidence="11" type="ORF">HPP92_008796</name>
</gene>
<dbReference type="GO" id="GO:0012505">
    <property type="term" value="C:endomembrane system"/>
    <property type="evidence" value="ECO:0007669"/>
    <property type="project" value="UniProtKB-SubCell"/>
</dbReference>
<keyword evidence="9 10" id="KW-0472">Membrane</keyword>
<feature type="transmembrane region" description="Helical" evidence="10">
    <location>
        <begin position="338"/>
        <end position="360"/>
    </location>
</feature>
<evidence type="ECO:0000313" key="12">
    <source>
        <dbReference type="EMBL" id="KAG0486513.1"/>
    </source>
</evidence>
<keyword evidence="5" id="KW-1003">Cell membrane</keyword>
<dbReference type="Pfam" id="PF03595">
    <property type="entry name" value="SLAC1"/>
    <property type="match status" value="1"/>
</dbReference>
<protein>
    <submittedName>
        <fullName evidence="12">Uncharacterized protein</fullName>
    </submittedName>
</protein>
<name>A0A835RHN4_VANPL</name>
<feature type="transmembrane region" description="Helical" evidence="10">
    <location>
        <begin position="56"/>
        <end position="78"/>
    </location>
</feature>
<dbReference type="EMBL" id="JADCNL010000004">
    <property type="protein sequence ID" value="KAG0484717.1"/>
    <property type="molecule type" value="Genomic_DNA"/>
</dbReference>
<dbReference type="GO" id="GO:0006873">
    <property type="term" value="P:intracellular monoatomic ion homeostasis"/>
    <property type="evidence" value="ECO:0007669"/>
    <property type="project" value="InterPro"/>
</dbReference>
<dbReference type="OrthoDB" id="1099at2759"/>
<dbReference type="InterPro" id="IPR030183">
    <property type="entry name" value="SLAC/SLAH"/>
</dbReference>
<feature type="transmembrane region" description="Helical" evidence="10">
    <location>
        <begin position="257"/>
        <end position="280"/>
    </location>
</feature>
<evidence type="ECO:0000256" key="4">
    <source>
        <dbReference type="ARBA" id="ARBA00022448"/>
    </source>
</evidence>
<keyword evidence="7 10" id="KW-1133">Transmembrane helix</keyword>
<dbReference type="Proteomes" id="UP000636800">
    <property type="component" value="Unassembled WGS sequence"/>
</dbReference>
<feature type="transmembrane region" description="Helical" evidence="10">
    <location>
        <begin position="286"/>
        <end position="305"/>
    </location>
</feature>
<feature type="transmembrane region" description="Helical" evidence="10">
    <location>
        <begin position="98"/>
        <end position="117"/>
    </location>
</feature>
<evidence type="ECO:0000256" key="6">
    <source>
        <dbReference type="ARBA" id="ARBA00022692"/>
    </source>
</evidence>
<feature type="transmembrane region" description="Helical" evidence="10">
    <location>
        <begin position="312"/>
        <end position="332"/>
    </location>
</feature>
<proteinExistence type="inferred from homology"/>
<evidence type="ECO:0000313" key="13">
    <source>
        <dbReference type="Proteomes" id="UP000636800"/>
    </source>
</evidence>
<dbReference type="EMBL" id="JADCNM010000004">
    <property type="protein sequence ID" value="KAG0486513.1"/>
    <property type="molecule type" value="Genomic_DNA"/>
</dbReference>
<dbReference type="InterPro" id="IPR038665">
    <property type="entry name" value="Voltage-dep_anion_channel_sf"/>
</dbReference>
<keyword evidence="6 10" id="KW-0812">Transmembrane</keyword>
<keyword evidence="8" id="KW-0406">Ion transport</keyword>
<dbReference type="PANTHER" id="PTHR31269:SF2">
    <property type="entry name" value="S-TYPE ANION CHANNEL SLAH3"/>
    <property type="match status" value="1"/>
</dbReference>
<evidence type="ECO:0000256" key="1">
    <source>
        <dbReference type="ARBA" id="ARBA00004127"/>
    </source>
</evidence>
<dbReference type="CDD" id="cd09323">
    <property type="entry name" value="TDT_SLAC1_like"/>
    <property type="match status" value="1"/>
</dbReference>
<reference evidence="13 14" key="1">
    <citation type="journal article" date="2020" name="Nat. Food">
        <title>A phased Vanilla planifolia genome enables genetic improvement of flavour and production.</title>
        <authorList>
            <person name="Hasing T."/>
            <person name="Tang H."/>
            <person name="Brym M."/>
            <person name="Khazi F."/>
            <person name="Huang T."/>
            <person name="Chambers A.H."/>
        </authorList>
    </citation>
    <scope>NUCLEOTIDE SEQUENCE [LARGE SCALE GENOMIC DNA]</scope>
    <source>
        <tissue evidence="12">Leaf</tissue>
    </source>
</reference>
<comment type="subcellular location">
    <subcellularLocation>
        <location evidence="2">Cell membrane</location>
    </subcellularLocation>
    <subcellularLocation>
        <location evidence="1">Endomembrane system</location>
        <topology evidence="1">Multi-pass membrane protein</topology>
    </subcellularLocation>
</comment>
<comment type="similarity">
    <text evidence="3">Belongs to the SLAC1 S-type anion channel family.</text>
</comment>
<evidence type="ECO:0000256" key="2">
    <source>
        <dbReference type="ARBA" id="ARBA00004236"/>
    </source>
</evidence>
<feature type="transmembrane region" description="Helical" evidence="10">
    <location>
        <begin position="225"/>
        <end position="245"/>
    </location>
</feature>
<feature type="transmembrane region" description="Helical" evidence="10">
    <location>
        <begin position="164"/>
        <end position="181"/>
    </location>
</feature>
<dbReference type="PANTHER" id="PTHR31269">
    <property type="entry name" value="S-TYPE ANION CHANNEL SLAH3"/>
    <property type="match status" value="1"/>
</dbReference>
<feature type="transmembrane region" description="Helical" evidence="10">
    <location>
        <begin position="202"/>
        <end position="219"/>
    </location>
</feature>
<dbReference type="Gene3D" id="1.50.10.150">
    <property type="entry name" value="Voltage-dependent anion channel"/>
    <property type="match status" value="1"/>
</dbReference>
<dbReference type="AlphaFoldDB" id="A0A835RHN4"/>
<dbReference type="GO" id="GO:0005886">
    <property type="term" value="C:plasma membrane"/>
    <property type="evidence" value="ECO:0007669"/>
    <property type="project" value="UniProtKB-SubCell"/>
</dbReference>
<dbReference type="GO" id="GO:0008308">
    <property type="term" value="F:voltage-gated monoatomic anion channel activity"/>
    <property type="evidence" value="ECO:0007669"/>
    <property type="project" value="InterPro"/>
</dbReference>
<keyword evidence="13" id="KW-1185">Reference proteome</keyword>
<accession>A0A835RHN4</accession>
<feature type="transmembrane region" description="Helical" evidence="10">
    <location>
        <begin position="138"/>
        <end position="158"/>
    </location>
</feature>
<evidence type="ECO:0000256" key="3">
    <source>
        <dbReference type="ARBA" id="ARBA00007808"/>
    </source>
</evidence>
<evidence type="ECO:0000256" key="8">
    <source>
        <dbReference type="ARBA" id="ARBA00023065"/>
    </source>
</evidence>
<organism evidence="12 14">
    <name type="scientific">Vanilla planifolia</name>
    <name type="common">Vanilla</name>
    <dbReference type="NCBI Taxonomy" id="51239"/>
    <lineage>
        <taxon>Eukaryota</taxon>
        <taxon>Viridiplantae</taxon>
        <taxon>Streptophyta</taxon>
        <taxon>Embryophyta</taxon>
        <taxon>Tracheophyta</taxon>
        <taxon>Spermatophyta</taxon>
        <taxon>Magnoliopsida</taxon>
        <taxon>Liliopsida</taxon>
        <taxon>Asparagales</taxon>
        <taxon>Orchidaceae</taxon>
        <taxon>Vanilloideae</taxon>
        <taxon>Vanilleae</taxon>
        <taxon>Vanilla</taxon>
    </lineage>
</organism>